<evidence type="ECO:0000313" key="3">
    <source>
        <dbReference type="EMBL" id="ALA07322.1"/>
    </source>
</evidence>
<dbReference type="InterPro" id="IPR001387">
    <property type="entry name" value="Cro/C1-type_HTH"/>
</dbReference>
<feature type="domain" description="HTH cro/C1-type" evidence="2">
    <location>
        <begin position="8"/>
        <end position="62"/>
    </location>
</feature>
<dbReference type="Proteomes" id="UP000202966">
    <property type="component" value="Segment"/>
</dbReference>
<organism evidence="3 4">
    <name type="scientific">Brevibacillus phage Osiris</name>
    <dbReference type="NCBI Taxonomy" id="1691955"/>
    <lineage>
        <taxon>Viruses</taxon>
        <taxon>Duplodnaviria</taxon>
        <taxon>Heunggongvirae</taxon>
        <taxon>Uroviricota</taxon>
        <taxon>Caudoviricetes</taxon>
        <taxon>Jimmervirus</taxon>
        <taxon>Jimmervirus osiris</taxon>
    </lineage>
</organism>
<reference evidence="3 4" key="1">
    <citation type="journal article" date="2015" name="Genome Announc.">
        <title>Genome Sequences of Five Additional Brevibacillus laterosporus Bacteriophages.</title>
        <authorList>
            <person name="Merrill B.D."/>
            <person name="Berg J.A."/>
            <person name="Graves K.A."/>
            <person name="Ward A.T."/>
            <person name="Hilton J.A."/>
            <person name="Wake B.N."/>
            <person name="Grose J.H."/>
            <person name="Breakwell D.P."/>
            <person name="Burnett S.H."/>
        </authorList>
    </citation>
    <scope>NUCLEOTIDE SEQUENCE [LARGE SCALE GENOMIC DNA]</scope>
</reference>
<dbReference type="Pfam" id="PF01381">
    <property type="entry name" value="HTH_3"/>
    <property type="match status" value="1"/>
</dbReference>
<keyword evidence="4" id="KW-1185">Reference proteome</keyword>
<dbReference type="SUPFAM" id="SSF47413">
    <property type="entry name" value="lambda repressor-like DNA-binding domains"/>
    <property type="match status" value="1"/>
</dbReference>
<gene>
    <name evidence="3" type="ORF">OSIRIS_59</name>
</gene>
<dbReference type="OrthoDB" id="15289at10239"/>
<dbReference type="RefSeq" id="YP_009215073.1">
    <property type="nucleotide sequence ID" value="NC_028969.1"/>
</dbReference>
<dbReference type="PANTHER" id="PTHR46558">
    <property type="entry name" value="TRACRIPTIONAL REGULATORY PROTEIN-RELATED-RELATED"/>
    <property type="match status" value="1"/>
</dbReference>
<dbReference type="SMART" id="SM00530">
    <property type="entry name" value="HTH_XRE"/>
    <property type="match status" value="1"/>
</dbReference>
<evidence type="ECO:0000313" key="4">
    <source>
        <dbReference type="Proteomes" id="UP000202966"/>
    </source>
</evidence>
<dbReference type="KEGG" id="vg:26641398"/>
<name>A0A0K2CNE0_9CAUD</name>
<proteinExistence type="predicted"/>
<protein>
    <submittedName>
        <fullName evidence="3">Putative transcriptional regulator</fullName>
    </submittedName>
</protein>
<dbReference type="GeneID" id="26641398"/>
<accession>A0A0K2CNE0</accession>
<keyword evidence="1" id="KW-0238">DNA-binding</keyword>
<dbReference type="Gene3D" id="1.10.260.40">
    <property type="entry name" value="lambda repressor-like DNA-binding domains"/>
    <property type="match status" value="1"/>
</dbReference>
<dbReference type="GO" id="GO:0003677">
    <property type="term" value="F:DNA binding"/>
    <property type="evidence" value="ECO:0007669"/>
    <property type="project" value="UniProtKB-KW"/>
</dbReference>
<evidence type="ECO:0000259" key="2">
    <source>
        <dbReference type="PROSITE" id="PS50943"/>
    </source>
</evidence>
<dbReference type="PANTHER" id="PTHR46558:SF11">
    <property type="entry name" value="HTH-TYPE TRANSCRIPTIONAL REGULATOR XRE"/>
    <property type="match status" value="1"/>
</dbReference>
<evidence type="ECO:0000256" key="1">
    <source>
        <dbReference type="ARBA" id="ARBA00023125"/>
    </source>
</evidence>
<sequence length="121" mass="13695">MSKLGDRLKEARENKNLKQTQVKVYTGINNKTLSGYENGVSEPDIETLRTLANLYEVSVDWLVGNICDSDIQDSTSYAEETERFKTILASLPRNKHKHFLEQISIFAAGIIAVEKKYNGDK</sequence>
<dbReference type="CDD" id="cd00093">
    <property type="entry name" value="HTH_XRE"/>
    <property type="match status" value="1"/>
</dbReference>
<dbReference type="InterPro" id="IPR010982">
    <property type="entry name" value="Lambda_DNA-bd_dom_sf"/>
</dbReference>
<dbReference type="PROSITE" id="PS50943">
    <property type="entry name" value="HTH_CROC1"/>
    <property type="match status" value="1"/>
</dbReference>
<dbReference type="EMBL" id="KT151956">
    <property type="protein sequence ID" value="ALA07322.1"/>
    <property type="molecule type" value="Genomic_DNA"/>
</dbReference>